<feature type="region of interest" description="Disordered" evidence="1">
    <location>
        <begin position="1"/>
        <end position="45"/>
    </location>
</feature>
<name>A0AAV8SQX0_9ROSI</name>
<gene>
    <name evidence="2" type="ORF">K2173_002862</name>
</gene>
<feature type="compositionally biased region" description="Polar residues" evidence="1">
    <location>
        <begin position="25"/>
        <end position="44"/>
    </location>
</feature>
<proteinExistence type="predicted"/>
<protein>
    <submittedName>
        <fullName evidence="2">Uncharacterized protein</fullName>
    </submittedName>
</protein>
<evidence type="ECO:0000256" key="1">
    <source>
        <dbReference type="SAM" id="MobiDB-lite"/>
    </source>
</evidence>
<dbReference type="Proteomes" id="UP001159364">
    <property type="component" value="Linkage Group LG09"/>
</dbReference>
<evidence type="ECO:0000313" key="2">
    <source>
        <dbReference type="EMBL" id="KAJ8754411.1"/>
    </source>
</evidence>
<sequence>MSRTNQQVNTHGMSSSMATADVPPASTTKTKTLQPPQSSSTNHIAISIPSHVAVIINDPTLTDARQEEVSCHAAGTLTQDVDLMPPGRPTEADAEMNPESEPLIVPDSQPADIWMNYTSNPMRAMVIPPVNTHES</sequence>
<feature type="region of interest" description="Disordered" evidence="1">
    <location>
        <begin position="73"/>
        <end position="107"/>
    </location>
</feature>
<dbReference type="AlphaFoldDB" id="A0AAV8SQX0"/>
<organism evidence="2 3">
    <name type="scientific">Erythroxylum novogranatense</name>
    <dbReference type="NCBI Taxonomy" id="1862640"/>
    <lineage>
        <taxon>Eukaryota</taxon>
        <taxon>Viridiplantae</taxon>
        <taxon>Streptophyta</taxon>
        <taxon>Embryophyta</taxon>
        <taxon>Tracheophyta</taxon>
        <taxon>Spermatophyta</taxon>
        <taxon>Magnoliopsida</taxon>
        <taxon>eudicotyledons</taxon>
        <taxon>Gunneridae</taxon>
        <taxon>Pentapetalae</taxon>
        <taxon>rosids</taxon>
        <taxon>fabids</taxon>
        <taxon>Malpighiales</taxon>
        <taxon>Erythroxylaceae</taxon>
        <taxon>Erythroxylum</taxon>
    </lineage>
</organism>
<keyword evidence="3" id="KW-1185">Reference proteome</keyword>
<evidence type="ECO:0000313" key="3">
    <source>
        <dbReference type="Proteomes" id="UP001159364"/>
    </source>
</evidence>
<accession>A0AAV8SQX0</accession>
<feature type="compositionally biased region" description="Polar residues" evidence="1">
    <location>
        <begin position="1"/>
        <end position="18"/>
    </location>
</feature>
<comment type="caution">
    <text evidence="2">The sequence shown here is derived from an EMBL/GenBank/DDBJ whole genome shotgun (WGS) entry which is preliminary data.</text>
</comment>
<reference evidence="2 3" key="1">
    <citation type="submission" date="2021-09" db="EMBL/GenBank/DDBJ databases">
        <title>Genomic insights and catalytic innovation underlie evolution of tropane alkaloids biosynthesis.</title>
        <authorList>
            <person name="Wang Y.-J."/>
            <person name="Tian T."/>
            <person name="Huang J.-P."/>
            <person name="Huang S.-X."/>
        </authorList>
    </citation>
    <scope>NUCLEOTIDE SEQUENCE [LARGE SCALE GENOMIC DNA]</scope>
    <source>
        <strain evidence="2">KIB-2018</strain>
        <tissue evidence="2">Leaf</tissue>
    </source>
</reference>
<dbReference type="EMBL" id="JAIWQS010000009">
    <property type="protein sequence ID" value="KAJ8754411.1"/>
    <property type="molecule type" value="Genomic_DNA"/>
</dbReference>